<comment type="caution">
    <text evidence="4">The sequence shown here is derived from an EMBL/GenBank/DDBJ whole genome shotgun (WGS) entry which is preliminary data.</text>
</comment>
<feature type="domain" description="HPt" evidence="3">
    <location>
        <begin position="11"/>
        <end position="113"/>
    </location>
</feature>
<dbReference type="AlphaFoldDB" id="A0A7X6GZ20"/>
<feature type="modified residue" description="Phosphohistidine" evidence="2">
    <location>
        <position position="58"/>
    </location>
</feature>
<keyword evidence="5" id="KW-1185">Reference proteome</keyword>
<dbReference type="InterPro" id="IPR008207">
    <property type="entry name" value="Sig_transdc_His_kin_Hpt_dom"/>
</dbReference>
<dbReference type="Gene3D" id="1.20.120.160">
    <property type="entry name" value="HPT domain"/>
    <property type="match status" value="1"/>
</dbReference>
<dbReference type="Pfam" id="PF01627">
    <property type="entry name" value="Hpt"/>
    <property type="match status" value="1"/>
</dbReference>
<evidence type="ECO:0000256" key="2">
    <source>
        <dbReference type="PROSITE-ProRule" id="PRU00110"/>
    </source>
</evidence>
<dbReference type="GO" id="GO:0004672">
    <property type="term" value="F:protein kinase activity"/>
    <property type="evidence" value="ECO:0007669"/>
    <property type="project" value="UniProtKB-ARBA"/>
</dbReference>
<dbReference type="InterPro" id="IPR036641">
    <property type="entry name" value="HPT_dom_sf"/>
</dbReference>
<dbReference type="PROSITE" id="PS50894">
    <property type="entry name" value="HPT"/>
    <property type="match status" value="1"/>
</dbReference>
<sequence>MTMHMPMATDLAAHLDRIRRSFLDRLGDRVLEIDAILQAMDRDGPRPELREAIVHRAHKTAGVAPSLGFDELGTLARAVEEGWGFGYGRLGDTEAARRTGAMLDEMERLLDADLDGR</sequence>
<evidence type="ECO:0000313" key="5">
    <source>
        <dbReference type="Proteomes" id="UP000526408"/>
    </source>
</evidence>
<dbReference type="GO" id="GO:0000160">
    <property type="term" value="P:phosphorelay signal transduction system"/>
    <property type="evidence" value="ECO:0007669"/>
    <property type="project" value="UniProtKB-KW"/>
</dbReference>
<protein>
    <recommendedName>
        <fullName evidence="3">HPt domain-containing protein</fullName>
    </recommendedName>
</protein>
<evidence type="ECO:0000256" key="1">
    <source>
        <dbReference type="ARBA" id="ARBA00023012"/>
    </source>
</evidence>
<proteinExistence type="predicted"/>
<name>A0A7X6GZ20_9RHOB</name>
<keyword evidence="2" id="KW-0597">Phosphoprotein</keyword>
<dbReference type="EMBL" id="JAAZQQ010000001">
    <property type="protein sequence ID" value="NKX43762.1"/>
    <property type="molecule type" value="Genomic_DNA"/>
</dbReference>
<reference evidence="4 5" key="1">
    <citation type="submission" date="2020-04" db="EMBL/GenBank/DDBJ databases">
        <authorList>
            <person name="Yoon J."/>
        </authorList>
    </citation>
    <scope>NUCLEOTIDE SEQUENCE [LARGE SCALE GENOMIC DNA]</scope>
    <source>
        <strain evidence="4 5">KMU-115</strain>
    </source>
</reference>
<keyword evidence="1" id="KW-0902">Two-component regulatory system</keyword>
<dbReference type="Proteomes" id="UP000526408">
    <property type="component" value="Unassembled WGS sequence"/>
</dbReference>
<dbReference type="RefSeq" id="WP_168622110.1">
    <property type="nucleotide sequence ID" value="NZ_JAAZQQ010000001.1"/>
</dbReference>
<accession>A0A7X6GZ20</accession>
<evidence type="ECO:0000259" key="3">
    <source>
        <dbReference type="PROSITE" id="PS50894"/>
    </source>
</evidence>
<gene>
    <name evidence="4" type="ORF">HCU73_04095</name>
</gene>
<organism evidence="4 5">
    <name type="scientific">Roseicyclus persicicus</name>
    <dbReference type="NCBI Taxonomy" id="2650661"/>
    <lineage>
        <taxon>Bacteria</taxon>
        <taxon>Pseudomonadati</taxon>
        <taxon>Pseudomonadota</taxon>
        <taxon>Alphaproteobacteria</taxon>
        <taxon>Rhodobacterales</taxon>
        <taxon>Roseobacteraceae</taxon>
        <taxon>Roseicyclus</taxon>
    </lineage>
</organism>
<evidence type="ECO:0000313" key="4">
    <source>
        <dbReference type="EMBL" id="NKX43762.1"/>
    </source>
</evidence>
<dbReference type="SUPFAM" id="SSF47226">
    <property type="entry name" value="Histidine-containing phosphotransfer domain, HPT domain"/>
    <property type="match status" value="1"/>
</dbReference>